<name>A0A8H8DM67_9FUNG</name>
<gene>
    <name evidence="3" type="ORF">BJ554DRAFT_2591</name>
</gene>
<protein>
    <submittedName>
        <fullName evidence="3">Carbon-nitrogen hydrolase</fullName>
    </submittedName>
</protein>
<evidence type="ECO:0000259" key="2">
    <source>
        <dbReference type="PROSITE" id="PS50263"/>
    </source>
</evidence>
<dbReference type="GO" id="GO:0006107">
    <property type="term" value="P:oxaloacetate metabolic process"/>
    <property type="evidence" value="ECO:0007669"/>
    <property type="project" value="TreeGrafter"/>
</dbReference>
<dbReference type="PANTHER" id="PTHR23088">
    <property type="entry name" value="NITRILASE-RELATED"/>
    <property type="match status" value="1"/>
</dbReference>
<proteinExistence type="predicted"/>
<dbReference type="InterPro" id="IPR003010">
    <property type="entry name" value="C-N_Hydrolase"/>
</dbReference>
<reference evidence="3 4" key="1">
    <citation type="journal article" name="Sci. Rep.">
        <title>Genome-scale phylogenetic analyses confirm Olpidium as the closest living zoosporic fungus to the non-flagellated, terrestrial fungi.</title>
        <authorList>
            <person name="Chang Y."/>
            <person name="Rochon D."/>
            <person name="Sekimoto S."/>
            <person name="Wang Y."/>
            <person name="Chovatia M."/>
            <person name="Sandor L."/>
            <person name="Salamov A."/>
            <person name="Grigoriev I.V."/>
            <person name="Stajich J.E."/>
            <person name="Spatafora J.W."/>
        </authorList>
    </citation>
    <scope>NUCLEOTIDE SEQUENCE [LARGE SCALE GENOMIC DNA]</scope>
    <source>
        <strain evidence="3">S191</strain>
    </source>
</reference>
<sequence length="197" mass="19917">MQAAIASGMGRTALQKPFRVALCQVGWSTGAQNLRKTPPHLVRGAGNPRGAPELSRLTAPLAPKDVPAAGAPSQMLVTADKQANLAKARSLAVDAARKGGAKVVVLPECFNSPYGVKCFPSYAEHIPEGESTAALREIAREAGVVLVGGSIPEKDNAGKLYNTCLVLDGDGTGNRAATSVSADAVCGIGSGVGDGAG</sequence>
<dbReference type="Gene3D" id="3.60.110.10">
    <property type="entry name" value="Carbon-nitrogen hydrolase"/>
    <property type="match status" value="1"/>
</dbReference>
<dbReference type="EMBL" id="JAEFCI010001346">
    <property type="protein sequence ID" value="KAG5462967.1"/>
    <property type="molecule type" value="Genomic_DNA"/>
</dbReference>
<evidence type="ECO:0000313" key="3">
    <source>
        <dbReference type="EMBL" id="KAG5462967.1"/>
    </source>
</evidence>
<evidence type="ECO:0000256" key="1">
    <source>
        <dbReference type="SAM" id="MobiDB-lite"/>
    </source>
</evidence>
<dbReference type="PROSITE" id="PS50263">
    <property type="entry name" value="CN_HYDROLASE"/>
    <property type="match status" value="1"/>
</dbReference>
<dbReference type="PANTHER" id="PTHR23088:SF30">
    <property type="entry name" value="OMEGA-AMIDASE NIT2"/>
    <property type="match status" value="1"/>
</dbReference>
<dbReference type="GO" id="GO:0005739">
    <property type="term" value="C:mitochondrion"/>
    <property type="evidence" value="ECO:0007669"/>
    <property type="project" value="TreeGrafter"/>
</dbReference>
<feature type="domain" description="CN hydrolase" evidence="2">
    <location>
        <begin position="66"/>
        <end position="197"/>
    </location>
</feature>
<dbReference type="Proteomes" id="UP000673691">
    <property type="component" value="Unassembled WGS sequence"/>
</dbReference>
<dbReference type="Pfam" id="PF00795">
    <property type="entry name" value="CN_hydrolase"/>
    <property type="match status" value="1"/>
</dbReference>
<accession>A0A8H8DM67</accession>
<feature type="region of interest" description="Disordered" evidence="1">
    <location>
        <begin position="34"/>
        <end position="53"/>
    </location>
</feature>
<dbReference type="InterPro" id="IPR036526">
    <property type="entry name" value="C-N_Hydrolase_sf"/>
</dbReference>
<dbReference type="AlphaFoldDB" id="A0A8H8DM67"/>
<dbReference type="GO" id="GO:0050152">
    <property type="term" value="F:omega-amidase activity"/>
    <property type="evidence" value="ECO:0007669"/>
    <property type="project" value="TreeGrafter"/>
</dbReference>
<dbReference type="GO" id="GO:0006528">
    <property type="term" value="P:asparagine metabolic process"/>
    <property type="evidence" value="ECO:0007669"/>
    <property type="project" value="TreeGrafter"/>
</dbReference>
<dbReference type="OrthoDB" id="10250282at2759"/>
<keyword evidence="3" id="KW-0378">Hydrolase</keyword>
<comment type="caution">
    <text evidence="3">The sequence shown here is derived from an EMBL/GenBank/DDBJ whole genome shotgun (WGS) entry which is preliminary data.</text>
</comment>
<keyword evidence="4" id="KW-1185">Reference proteome</keyword>
<organism evidence="3 4">
    <name type="scientific">Olpidium bornovanus</name>
    <dbReference type="NCBI Taxonomy" id="278681"/>
    <lineage>
        <taxon>Eukaryota</taxon>
        <taxon>Fungi</taxon>
        <taxon>Fungi incertae sedis</taxon>
        <taxon>Olpidiomycota</taxon>
        <taxon>Olpidiomycotina</taxon>
        <taxon>Olpidiomycetes</taxon>
        <taxon>Olpidiales</taxon>
        <taxon>Olpidiaceae</taxon>
        <taxon>Olpidium</taxon>
    </lineage>
</organism>
<evidence type="ECO:0000313" key="4">
    <source>
        <dbReference type="Proteomes" id="UP000673691"/>
    </source>
</evidence>
<dbReference type="GO" id="GO:0006541">
    <property type="term" value="P:glutamine metabolic process"/>
    <property type="evidence" value="ECO:0007669"/>
    <property type="project" value="TreeGrafter"/>
</dbReference>
<dbReference type="SUPFAM" id="SSF56317">
    <property type="entry name" value="Carbon-nitrogen hydrolase"/>
    <property type="match status" value="1"/>
</dbReference>